<dbReference type="InterPro" id="IPR055178">
    <property type="entry name" value="RsdA/BaiN/AoA(So)-like_dom"/>
</dbReference>
<dbReference type="PANTHER" id="PTHR42887">
    <property type="entry name" value="OS12G0638800 PROTEIN"/>
    <property type="match status" value="1"/>
</dbReference>
<evidence type="ECO:0000256" key="3">
    <source>
        <dbReference type="ARBA" id="ARBA00022827"/>
    </source>
</evidence>
<proteinExistence type="predicted"/>
<dbReference type="SUPFAM" id="SSF51905">
    <property type="entry name" value="FAD/NAD(P)-binding domain"/>
    <property type="match status" value="1"/>
</dbReference>
<comment type="cofactor">
    <cofactor evidence="1">
        <name>FAD</name>
        <dbReference type="ChEBI" id="CHEBI:57692"/>
    </cofactor>
</comment>
<evidence type="ECO:0000313" key="6">
    <source>
        <dbReference type="EMBL" id="HIX51309.1"/>
    </source>
</evidence>
<evidence type="ECO:0000313" key="7">
    <source>
        <dbReference type="Proteomes" id="UP000886780"/>
    </source>
</evidence>
<evidence type="ECO:0000256" key="1">
    <source>
        <dbReference type="ARBA" id="ARBA00001974"/>
    </source>
</evidence>
<dbReference type="Proteomes" id="UP000886780">
    <property type="component" value="Unassembled WGS sequence"/>
</dbReference>
<dbReference type="InterPro" id="IPR036188">
    <property type="entry name" value="FAD/NAD-bd_sf"/>
</dbReference>
<sequence length="421" mass="46410">MSRVGIIGGGAAGMMAAVAAAESGQEVHIFEKNEKLGKKVYITGKGRCNVTNACPAEDFFQNMVTNGKFLYSSFYGFTNEDIIRFLEREGCPLKTERGQRVFPVSDKSSDVIRAFSRCLDRLGVKVHLGEEVEDLLAEDGRCAGIRLKKGGRQERFDRVIVATGGLSYPATGSTGDGYRFAEETGHRVTELSPALVPFETAEADARELQGLALKNVEATVYRGKKVLYREFGEMLFTHFGVSGPVLLSASSYGAKYIRKEPLTLSIDLKPALSEEQLDARLVREFEAQQNKQFKNSLGDLLPAKMIPVMVARSGIDPEKKVNEITRQERRRLLEAMKDMRFTLTKLRGYSEAIITQGGVSVKDVDPATMESKRLPGLYFAGEVLDVDGVTGGFNLQIAWSTGWAAGRGRETTLLIYIYKGI</sequence>
<reference evidence="6" key="2">
    <citation type="submission" date="2021-04" db="EMBL/GenBank/DDBJ databases">
        <authorList>
            <person name="Gilroy R."/>
        </authorList>
    </citation>
    <scope>NUCLEOTIDE SEQUENCE</scope>
    <source>
        <strain evidence="6">ChiGjej4B4-12881</strain>
    </source>
</reference>
<dbReference type="EMBL" id="DXEU01000014">
    <property type="protein sequence ID" value="HIX51309.1"/>
    <property type="molecule type" value="Genomic_DNA"/>
</dbReference>
<accession>A0A9D2AW51</accession>
<dbReference type="Gene3D" id="2.40.30.10">
    <property type="entry name" value="Translation factors"/>
    <property type="match status" value="1"/>
</dbReference>
<dbReference type="Gene3D" id="1.10.8.260">
    <property type="entry name" value="HI0933 insert domain-like"/>
    <property type="match status" value="1"/>
</dbReference>
<evidence type="ECO:0000256" key="2">
    <source>
        <dbReference type="ARBA" id="ARBA00022630"/>
    </source>
</evidence>
<dbReference type="InterPro" id="IPR023166">
    <property type="entry name" value="BaiN-like_dom_sf"/>
</dbReference>
<organism evidence="6 7">
    <name type="scientific">Candidatus Lachnoclostridium stercoripullorum</name>
    <dbReference type="NCBI Taxonomy" id="2838635"/>
    <lineage>
        <taxon>Bacteria</taxon>
        <taxon>Bacillati</taxon>
        <taxon>Bacillota</taxon>
        <taxon>Clostridia</taxon>
        <taxon>Lachnospirales</taxon>
        <taxon>Lachnospiraceae</taxon>
    </lineage>
</organism>
<dbReference type="PRINTS" id="PR00411">
    <property type="entry name" value="PNDRDTASEI"/>
</dbReference>
<dbReference type="NCBIfam" id="TIGR00275">
    <property type="entry name" value="aminoacetone oxidase family FAD-binding enzyme"/>
    <property type="match status" value="1"/>
</dbReference>
<dbReference type="InterPro" id="IPR057661">
    <property type="entry name" value="RsdA/BaiN/AoA(So)_Rossmann"/>
</dbReference>
<dbReference type="PANTHER" id="PTHR42887:SF2">
    <property type="entry name" value="OS12G0638800 PROTEIN"/>
    <property type="match status" value="1"/>
</dbReference>
<evidence type="ECO:0000259" key="5">
    <source>
        <dbReference type="Pfam" id="PF22780"/>
    </source>
</evidence>
<dbReference type="AlphaFoldDB" id="A0A9D2AW51"/>
<dbReference type="PRINTS" id="PR00368">
    <property type="entry name" value="FADPNR"/>
</dbReference>
<feature type="domain" description="RsdA/BaiN/AoA(So)-like Rossmann fold-like" evidence="4">
    <location>
        <begin position="4"/>
        <end position="407"/>
    </location>
</feature>
<dbReference type="Pfam" id="PF03486">
    <property type="entry name" value="HI0933_like"/>
    <property type="match status" value="1"/>
</dbReference>
<protein>
    <submittedName>
        <fullName evidence="6">NAD(P)/FAD-dependent oxidoreductase</fullName>
    </submittedName>
</protein>
<evidence type="ECO:0000259" key="4">
    <source>
        <dbReference type="Pfam" id="PF03486"/>
    </source>
</evidence>
<reference evidence="6" key="1">
    <citation type="journal article" date="2021" name="PeerJ">
        <title>Extensive microbial diversity within the chicken gut microbiome revealed by metagenomics and culture.</title>
        <authorList>
            <person name="Gilroy R."/>
            <person name="Ravi A."/>
            <person name="Getino M."/>
            <person name="Pursley I."/>
            <person name="Horton D.L."/>
            <person name="Alikhan N.F."/>
            <person name="Baker D."/>
            <person name="Gharbi K."/>
            <person name="Hall N."/>
            <person name="Watson M."/>
            <person name="Adriaenssens E.M."/>
            <person name="Foster-Nyarko E."/>
            <person name="Jarju S."/>
            <person name="Secka A."/>
            <person name="Antonio M."/>
            <person name="Oren A."/>
            <person name="Chaudhuri R.R."/>
            <person name="La Ragione R."/>
            <person name="Hildebrand F."/>
            <person name="Pallen M.J."/>
        </authorList>
    </citation>
    <scope>NUCLEOTIDE SEQUENCE</scope>
    <source>
        <strain evidence="6">ChiGjej4B4-12881</strain>
    </source>
</reference>
<gene>
    <name evidence="6" type="ORF">IAA28_00720</name>
</gene>
<name>A0A9D2AW51_9FIRM</name>
<feature type="domain" description="RsdA/BaiN/AoA(So)-like insert" evidence="5">
    <location>
        <begin position="193"/>
        <end position="354"/>
    </location>
</feature>
<keyword evidence="3" id="KW-0274">FAD</keyword>
<dbReference type="Pfam" id="PF22780">
    <property type="entry name" value="HI0933_like_1st"/>
    <property type="match status" value="1"/>
</dbReference>
<dbReference type="InterPro" id="IPR004792">
    <property type="entry name" value="BaiN-like"/>
</dbReference>
<comment type="caution">
    <text evidence="6">The sequence shown here is derived from an EMBL/GenBank/DDBJ whole genome shotgun (WGS) entry which is preliminary data.</text>
</comment>
<keyword evidence="2" id="KW-0285">Flavoprotein</keyword>
<dbReference type="SUPFAM" id="SSF160996">
    <property type="entry name" value="HI0933 insert domain-like"/>
    <property type="match status" value="1"/>
</dbReference>
<dbReference type="Gene3D" id="3.50.50.60">
    <property type="entry name" value="FAD/NAD(P)-binding domain"/>
    <property type="match status" value="1"/>
</dbReference>